<dbReference type="Proteomes" id="UP001189122">
    <property type="component" value="Unassembled WGS sequence"/>
</dbReference>
<proteinExistence type="predicted"/>
<sequence length="90" mass="10477">MSKGVVLGHLVSNCGLEVDKAKMELLSIQARKLPWYAHIANYLVTSRISNGWTANEKKKNFKDIQFYFGEELELKLLQKFYNVIFLAYYV</sequence>
<dbReference type="AlphaFoldDB" id="A0A7I8I972"/>
<reference evidence="1 2" key="1">
    <citation type="submission" date="2019-12" db="EMBL/GenBank/DDBJ databases">
        <authorList>
            <person name="Scholz U."/>
            <person name="Mascher M."/>
            <person name="Fiebig A."/>
        </authorList>
    </citation>
    <scope>NUCLEOTIDE SEQUENCE</scope>
</reference>
<accession>A0A7I8I972</accession>
<name>A0A7I8I972_SPIIN</name>
<gene>
    <name evidence="1" type="ORF">SI7747_01000624</name>
</gene>
<evidence type="ECO:0000313" key="2">
    <source>
        <dbReference type="Proteomes" id="UP001189122"/>
    </source>
</evidence>
<evidence type="ECO:0000313" key="1">
    <source>
        <dbReference type="EMBL" id="CAA2614230.1"/>
    </source>
</evidence>
<organism evidence="1">
    <name type="scientific">Spirodela intermedia</name>
    <name type="common">Intermediate duckweed</name>
    <dbReference type="NCBI Taxonomy" id="51605"/>
    <lineage>
        <taxon>Eukaryota</taxon>
        <taxon>Viridiplantae</taxon>
        <taxon>Streptophyta</taxon>
        <taxon>Embryophyta</taxon>
        <taxon>Tracheophyta</taxon>
        <taxon>Spermatophyta</taxon>
        <taxon>Magnoliopsida</taxon>
        <taxon>Liliopsida</taxon>
        <taxon>Araceae</taxon>
        <taxon>Lemnoideae</taxon>
        <taxon>Spirodela</taxon>
    </lineage>
</organism>
<dbReference type="EMBL" id="LR743588">
    <property type="protein sequence ID" value="CAA2614230.1"/>
    <property type="molecule type" value="Genomic_DNA"/>
</dbReference>
<dbReference type="EMBL" id="CACRZD030000001">
    <property type="protein sequence ID" value="CAA6654034.1"/>
    <property type="molecule type" value="Genomic_DNA"/>
</dbReference>
<keyword evidence="2" id="KW-1185">Reference proteome</keyword>
<protein>
    <submittedName>
        <fullName evidence="1">Uncharacterized protein</fullName>
    </submittedName>
</protein>